<sequence length="139" mass="16501">MPGVSFLDFPAEIRQHVLFESIALDEIEAYIQREEYQRQCAITAENKRRYGSDYASYIYRIAVWNHVQRFFSAHFQATRQAFNHALDADIGAAIQLWNRKLAREREEFSCRCRDRVIQLLLTNLQDDTDFATIWYISNE</sequence>
<dbReference type="AlphaFoldDB" id="A0A0D1ZZ80"/>
<protein>
    <submittedName>
        <fullName evidence="1">Uncharacterized protein</fullName>
    </submittedName>
</protein>
<evidence type="ECO:0000313" key="2">
    <source>
        <dbReference type="Proteomes" id="UP000053259"/>
    </source>
</evidence>
<dbReference type="GeneID" id="27316897"/>
<gene>
    <name evidence="1" type="ORF">PV09_08924</name>
</gene>
<dbReference type="Proteomes" id="UP000053259">
    <property type="component" value="Unassembled WGS sequence"/>
</dbReference>
<name>A0A0D1ZZ80_9PEZI</name>
<proteinExistence type="predicted"/>
<keyword evidence="2" id="KW-1185">Reference proteome</keyword>
<dbReference type="InParanoid" id="A0A0D1ZZ80"/>
<evidence type="ECO:0000313" key="1">
    <source>
        <dbReference type="EMBL" id="KIV99379.1"/>
    </source>
</evidence>
<dbReference type="EMBL" id="KN847578">
    <property type="protein sequence ID" value="KIV99379.1"/>
    <property type="molecule type" value="Genomic_DNA"/>
</dbReference>
<dbReference type="VEuPathDB" id="FungiDB:PV09_08924"/>
<dbReference type="RefSeq" id="XP_016209249.1">
    <property type="nucleotide sequence ID" value="XM_016362900.1"/>
</dbReference>
<dbReference type="HOGENOM" id="CLU_1846670_0_0_1"/>
<organism evidence="1 2">
    <name type="scientific">Verruconis gallopava</name>
    <dbReference type="NCBI Taxonomy" id="253628"/>
    <lineage>
        <taxon>Eukaryota</taxon>
        <taxon>Fungi</taxon>
        <taxon>Dikarya</taxon>
        <taxon>Ascomycota</taxon>
        <taxon>Pezizomycotina</taxon>
        <taxon>Dothideomycetes</taxon>
        <taxon>Pleosporomycetidae</taxon>
        <taxon>Venturiales</taxon>
        <taxon>Sympoventuriaceae</taxon>
        <taxon>Verruconis</taxon>
    </lineage>
</organism>
<reference evidence="1 2" key="1">
    <citation type="submission" date="2015-01" db="EMBL/GenBank/DDBJ databases">
        <title>The Genome Sequence of Ochroconis gallopava CBS43764.</title>
        <authorList>
            <consortium name="The Broad Institute Genomics Platform"/>
            <person name="Cuomo C."/>
            <person name="de Hoog S."/>
            <person name="Gorbushina A."/>
            <person name="Stielow B."/>
            <person name="Teixiera M."/>
            <person name="Abouelleil A."/>
            <person name="Chapman S.B."/>
            <person name="Priest M."/>
            <person name="Young S.K."/>
            <person name="Wortman J."/>
            <person name="Nusbaum C."/>
            <person name="Birren B."/>
        </authorList>
    </citation>
    <scope>NUCLEOTIDE SEQUENCE [LARGE SCALE GENOMIC DNA]</scope>
    <source>
        <strain evidence="1 2">CBS 43764</strain>
    </source>
</reference>
<accession>A0A0D1ZZ80</accession>